<organism evidence="1 2">
    <name type="scientific">Actinomadura adrarensis</name>
    <dbReference type="NCBI Taxonomy" id="1819600"/>
    <lineage>
        <taxon>Bacteria</taxon>
        <taxon>Bacillati</taxon>
        <taxon>Actinomycetota</taxon>
        <taxon>Actinomycetes</taxon>
        <taxon>Streptosporangiales</taxon>
        <taxon>Thermomonosporaceae</taxon>
        <taxon>Actinomadura</taxon>
    </lineage>
</organism>
<protein>
    <recommendedName>
        <fullName evidence="3">ABC transporter ATP-binding protein</fullName>
    </recommendedName>
</protein>
<dbReference type="InterPro" id="IPR027417">
    <property type="entry name" value="P-loop_NTPase"/>
</dbReference>
<evidence type="ECO:0000313" key="2">
    <source>
        <dbReference type="Proteomes" id="UP001597083"/>
    </source>
</evidence>
<name>A0ABW3CDC9_9ACTN</name>
<gene>
    <name evidence="1" type="ORF">ACFQ07_06800</name>
</gene>
<feature type="non-terminal residue" evidence="1">
    <location>
        <position position="1"/>
    </location>
</feature>
<dbReference type="Gene3D" id="3.40.50.300">
    <property type="entry name" value="P-loop containing nucleotide triphosphate hydrolases"/>
    <property type="match status" value="1"/>
</dbReference>
<proteinExistence type="predicted"/>
<dbReference type="SUPFAM" id="SSF52540">
    <property type="entry name" value="P-loop containing nucleoside triphosphate hydrolases"/>
    <property type="match status" value="1"/>
</dbReference>
<dbReference type="Proteomes" id="UP001597083">
    <property type="component" value="Unassembled WGS sequence"/>
</dbReference>
<dbReference type="EMBL" id="JBHTIR010000903">
    <property type="protein sequence ID" value="MFD0851922.1"/>
    <property type="molecule type" value="Genomic_DNA"/>
</dbReference>
<sequence>RGVTLLVSSHVMDEAVRTDRLLLMREGLILADGTPEGLREQTGTGDLEAAFLHLIAESVETPA</sequence>
<dbReference type="PANTHER" id="PTHR43038:SF3">
    <property type="entry name" value="ABC TRANSPORTER G FAMILY MEMBER 20 ISOFORM X1"/>
    <property type="match status" value="1"/>
</dbReference>
<comment type="caution">
    <text evidence="1">The sequence shown here is derived from an EMBL/GenBank/DDBJ whole genome shotgun (WGS) entry which is preliminary data.</text>
</comment>
<reference evidence="2" key="1">
    <citation type="journal article" date="2019" name="Int. J. Syst. Evol. Microbiol.">
        <title>The Global Catalogue of Microorganisms (GCM) 10K type strain sequencing project: providing services to taxonomists for standard genome sequencing and annotation.</title>
        <authorList>
            <consortium name="The Broad Institute Genomics Platform"/>
            <consortium name="The Broad Institute Genome Sequencing Center for Infectious Disease"/>
            <person name="Wu L."/>
            <person name="Ma J."/>
        </authorList>
    </citation>
    <scope>NUCLEOTIDE SEQUENCE [LARGE SCALE GENOMIC DNA]</scope>
    <source>
        <strain evidence="2">JCM 31696</strain>
    </source>
</reference>
<dbReference type="PANTHER" id="PTHR43038">
    <property type="entry name" value="ATP-BINDING CASSETTE, SUB-FAMILY H, MEMBER 1"/>
    <property type="match status" value="1"/>
</dbReference>
<accession>A0ABW3CDC9</accession>
<evidence type="ECO:0000313" key="1">
    <source>
        <dbReference type="EMBL" id="MFD0851922.1"/>
    </source>
</evidence>
<keyword evidence="2" id="KW-1185">Reference proteome</keyword>
<evidence type="ECO:0008006" key="3">
    <source>
        <dbReference type="Google" id="ProtNLM"/>
    </source>
</evidence>